<evidence type="ECO:0000256" key="2">
    <source>
        <dbReference type="SAM" id="MobiDB-lite"/>
    </source>
</evidence>
<sequence>MSVREYSLKFVKLSKYAFSLESNSRDDMSRFRIGVSEDLEKEFLAAMLHDNIDHGRLMVHAQQVEKSHRRKRDRESKKSRSSDQSDWSNGNNSFGVRDRPKFKKGNKHSGTNICNGCGKSGHMVRECPQMRNQTRTDAQPRPSPTAAAEPPKRNIFYALKSIEEQQKSADVVTRDNIRAERVYRDLPDNCS</sequence>
<evidence type="ECO:0000259" key="3">
    <source>
        <dbReference type="PROSITE" id="PS50158"/>
    </source>
</evidence>
<keyword evidence="1" id="KW-0479">Metal-binding</keyword>
<dbReference type="GeneID" id="107006217"/>
<accession>A0ABM1FQP9</accession>
<dbReference type="Proteomes" id="UP000694930">
    <property type="component" value="Chromosome 12"/>
</dbReference>
<dbReference type="InterPro" id="IPR036875">
    <property type="entry name" value="Znf_CCHC_sf"/>
</dbReference>
<dbReference type="SMART" id="SM00343">
    <property type="entry name" value="ZnF_C2HC"/>
    <property type="match status" value="1"/>
</dbReference>
<feature type="compositionally biased region" description="Basic and acidic residues" evidence="2">
    <location>
        <begin position="73"/>
        <end position="83"/>
    </location>
</feature>
<keyword evidence="1" id="KW-0863">Zinc-finger</keyword>
<keyword evidence="4" id="KW-1185">Reference proteome</keyword>
<dbReference type="Gene3D" id="4.10.60.10">
    <property type="entry name" value="Zinc finger, CCHC-type"/>
    <property type="match status" value="1"/>
</dbReference>
<dbReference type="PROSITE" id="PS50158">
    <property type="entry name" value="ZF_CCHC"/>
    <property type="match status" value="1"/>
</dbReference>
<name>A0ABM1FQP9_SOLPN</name>
<gene>
    <name evidence="5" type="primary">LOC107006217</name>
</gene>
<feature type="domain" description="CCHC-type" evidence="3">
    <location>
        <begin position="114"/>
        <end position="129"/>
    </location>
</feature>
<organism evidence="4 5">
    <name type="scientific">Solanum pennellii</name>
    <name type="common">Tomato</name>
    <name type="synonym">Lycopersicon pennellii</name>
    <dbReference type="NCBI Taxonomy" id="28526"/>
    <lineage>
        <taxon>Eukaryota</taxon>
        <taxon>Viridiplantae</taxon>
        <taxon>Streptophyta</taxon>
        <taxon>Embryophyta</taxon>
        <taxon>Tracheophyta</taxon>
        <taxon>Spermatophyta</taxon>
        <taxon>Magnoliopsida</taxon>
        <taxon>eudicotyledons</taxon>
        <taxon>Gunneridae</taxon>
        <taxon>Pentapetalae</taxon>
        <taxon>asterids</taxon>
        <taxon>lamiids</taxon>
        <taxon>Solanales</taxon>
        <taxon>Solanaceae</taxon>
        <taxon>Solanoideae</taxon>
        <taxon>Solaneae</taxon>
        <taxon>Solanum</taxon>
        <taxon>Solanum subgen. Lycopersicon</taxon>
    </lineage>
</organism>
<reference evidence="5" key="2">
    <citation type="submission" date="2025-08" db="UniProtKB">
        <authorList>
            <consortium name="RefSeq"/>
        </authorList>
    </citation>
    <scope>IDENTIFICATION</scope>
</reference>
<evidence type="ECO:0000313" key="4">
    <source>
        <dbReference type="Proteomes" id="UP000694930"/>
    </source>
</evidence>
<reference evidence="4" key="1">
    <citation type="journal article" date="2014" name="Nat. Genet.">
        <title>The genome of the stress-tolerant wild tomato species Solanum pennellii.</title>
        <authorList>
            <person name="Bolger A."/>
            <person name="Scossa F."/>
            <person name="Bolger M.E."/>
            <person name="Lanz C."/>
            <person name="Maumus F."/>
            <person name="Tohge T."/>
            <person name="Quesneville H."/>
            <person name="Alseekh S."/>
            <person name="Sorensen I."/>
            <person name="Lichtenstein G."/>
            <person name="Fich E.A."/>
            <person name="Conte M."/>
            <person name="Keller H."/>
            <person name="Schneeberger K."/>
            <person name="Schwacke R."/>
            <person name="Ofner I."/>
            <person name="Vrebalov J."/>
            <person name="Xu Y."/>
            <person name="Osorio S."/>
            <person name="Aflitos S.A."/>
            <person name="Schijlen E."/>
            <person name="Jimenez-Gomez J.M."/>
            <person name="Ryngajllo M."/>
            <person name="Kimura S."/>
            <person name="Kumar R."/>
            <person name="Koenig D."/>
            <person name="Headland L.R."/>
            <person name="Maloof J.N."/>
            <person name="Sinha N."/>
            <person name="van Ham R.C."/>
            <person name="Lankhorst R.K."/>
            <person name="Mao L."/>
            <person name="Vogel A."/>
            <person name="Arsova B."/>
            <person name="Panstruga R."/>
            <person name="Fei Z."/>
            <person name="Rose J.K."/>
            <person name="Zamir D."/>
            <person name="Carrari F."/>
            <person name="Giovannoni J.J."/>
            <person name="Weigel D."/>
            <person name="Usadel B."/>
            <person name="Fernie A.R."/>
        </authorList>
    </citation>
    <scope>NUCLEOTIDE SEQUENCE [LARGE SCALE GENOMIC DNA]</scope>
    <source>
        <strain evidence="4">cv. LA0716</strain>
    </source>
</reference>
<evidence type="ECO:0000256" key="1">
    <source>
        <dbReference type="PROSITE-ProRule" id="PRU00047"/>
    </source>
</evidence>
<proteinExistence type="predicted"/>
<keyword evidence="1" id="KW-0862">Zinc</keyword>
<dbReference type="InterPro" id="IPR001878">
    <property type="entry name" value="Znf_CCHC"/>
</dbReference>
<evidence type="ECO:0000313" key="5">
    <source>
        <dbReference type="RefSeq" id="XP_015060311.1"/>
    </source>
</evidence>
<protein>
    <submittedName>
        <fullName evidence="5">Uncharacterized protein LOC107006217</fullName>
    </submittedName>
</protein>
<dbReference type="RefSeq" id="XP_015060311.1">
    <property type="nucleotide sequence ID" value="XM_015204825.1"/>
</dbReference>
<feature type="region of interest" description="Disordered" evidence="2">
    <location>
        <begin position="62"/>
        <end position="152"/>
    </location>
</feature>
<dbReference type="SUPFAM" id="SSF57756">
    <property type="entry name" value="Retrovirus zinc finger-like domains"/>
    <property type="match status" value="1"/>
</dbReference>